<name>A0ABS8ARD9_9BACT</name>
<keyword evidence="3" id="KW-1185">Reference proteome</keyword>
<protein>
    <recommendedName>
        <fullName evidence="4">DUF3592 domain-containing protein</fullName>
    </recommendedName>
</protein>
<reference evidence="2" key="1">
    <citation type="submission" date="2021-10" db="EMBL/GenBank/DDBJ databases">
        <authorList>
            <person name="Dean J.D."/>
            <person name="Kim M.K."/>
            <person name="Newey C.N."/>
            <person name="Stoker T.S."/>
            <person name="Thompson D.W."/>
            <person name="Grose J.H."/>
        </authorList>
    </citation>
    <scope>NUCLEOTIDE SEQUENCE</scope>
    <source>
        <strain evidence="2">BT178</strain>
    </source>
</reference>
<evidence type="ECO:0000256" key="1">
    <source>
        <dbReference type="SAM" id="Phobius"/>
    </source>
</evidence>
<dbReference type="Proteomes" id="UP001165296">
    <property type="component" value="Unassembled WGS sequence"/>
</dbReference>
<keyword evidence="1" id="KW-1133">Transmembrane helix</keyword>
<comment type="caution">
    <text evidence="2">The sequence shown here is derived from an EMBL/GenBank/DDBJ whole genome shotgun (WGS) entry which is preliminary data.</text>
</comment>
<keyword evidence="1" id="KW-0812">Transmembrane</keyword>
<organism evidence="2 3">
    <name type="scientific">Hymenobacter lucidus</name>
    <dbReference type="NCBI Taxonomy" id="2880930"/>
    <lineage>
        <taxon>Bacteria</taxon>
        <taxon>Pseudomonadati</taxon>
        <taxon>Bacteroidota</taxon>
        <taxon>Cytophagia</taxon>
        <taxon>Cytophagales</taxon>
        <taxon>Hymenobacteraceae</taxon>
        <taxon>Hymenobacter</taxon>
    </lineage>
</organism>
<sequence>MKTAIGEPLKVYGPSRSLSSVIGLCAALFAGVGIFVLLLPTLLAGSATRFDGDPSLLFGVGAGFTALGLLGVAGVWYFYRTKPRVHLHQEGLVVVAGGHTTQCRFDQLQDLYLFYYLGGFAFRASAATPWTFVRATTSQSAELQREVVARQVAQRGALLYEQLLAGQAVRFAYLPMAAGYLKSLAATSSLDYPEQEMVLTRDSLTVEGRAYPLADIADIKGNSWTETLQIRHVDGSVILTTHFSSVLSLDLLYALLGTLQTGAEYAA</sequence>
<evidence type="ECO:0008006" key="4">
    <source>
        <dbReference type="Google" id="ProtNLM"/>
    </source>
</evidence>
<accession>A0ABS8ARD9</accession>
<evidence type="ECO:0000313" key="3">
    <source>
        <dbReference type="Proteomes" id="UP001165296"/>
    </source>
</evidence>
<feature type="transmembrane region" description="Helical" evidence="1">
    <location>
        <begin position="56"/>
        <end position="79"/>
    </location>
</feature>
<feature type="transmembrane region" description="Helical" evidence="1">
    <location>
        <begin position="21"/>
        <end position="44"/>
    </location>
</feature>
<proteinExistence type="predicted"/>
<evidence type="ECO:0000313" key="2">
    <source>
        <dbReference type="EMBL" id="MCB2408775.1"/>
    </source>
</evidence>
<keyword evidence="1" id="KW-0472">Membrane</keyword>
<dbReference type="EMBL" id="JAJADR010000003">
    <property type="protein sequence ID" value="MCB2408775.1"/>
    <property type="molecule type" value="Genomic_DNA"/>
</dbReference>
<gene>
    <name evidence="2" type="ORF">LGH74_12375</name>
</gene>
<dbReference type="RefSeq" id="WP_226176138.1">
    <property type="nucleotide sequence ID" value="NZ_JAJADR010000003.1"/>
</dbReference>